<organism evidence="1 2">
    <name type="scientific">Paenibacillus cellulosilyticus</name>
    <dbReference type="NCBI Taxonomy" id="375489"/>
    <lineage>
        <taxon>Bacteria</taxon>
        <taxon>Bacillati</taxon>
        <taxon>Bacillota</taxon>
        <taxon>Bacilli</taxon>
        <taxon>Bacillales</taxon>
        <taxon>Paenibacillaceae</taxon>
        <taxon>Paenibacillus</taxon>
    </lineage>
</organism>
<evidence type="ECO:0000313" key="1">
    <source>
        <dbReference type="EMBL" id="PWV97424.1"/>
    </source>
</evidence>
<dbReference type="Proteomes" id="UP000246635">
    <property type="component" value="Unassembled WGS sequence"/>
</dbReference>
<accession>A0A2V2YPY8</accession>
<gene>
    <name evidence="1" type="ORF">DFQ01_12168</name>
</gene>
<dbReference type="AlphaFoldDB" id="A0A2V2YPY8"/>
<protein>
    <submittedName>
        <fullName evidence="1">Uncharacterized protein</fullName>
    </submittedName>
</protein>
<dbReference type="EMBL" id="QGTQ01000021">
    <property type="protein sequence ID" value="PWV97424.1"/>
    <property type="molecule type" value="Genomic_DNA"/>
</dbReference>
<dbReference type="OrthoDB" id="2680308at2"/>
<comment type="caution">
    <text evidence="1">The sequence shown here is derived from an EMBL/GenBank/DDBJ whole genome shotgun (WGS) entry which is preliminary data.</text>
</comment>
<evidence type="ECO:0000313" key="2">
    <source>
        <dbReference type="Proteomes" id="UP000246635"/>
    </source>
</evidence>
<proteinExistence type="predicted"/>
<reference evidence="1 2" key="1">
    <citation type="submission" date="2018-05" db="EMBL/GenBank/DDBJ databases">
        <title>Genomic Encyclopedia of Type Strains, Phase III (KMG-III): the genomes of soil and plant-associated and newly described type strains.</title>
        <authorList>
            <person name="Whitman W."/>
        </authorList>
    </citation>
    <scope>NUCLEOTIDE SEQUENCE [LARGE SCALE GENOMIC DNA]</scope>
    <source>
        <strain evidence="1 2">CECT 5696</strain>
    </source>
</reference>
<sequence>MLDDTTRKVLRILFNLNRQQWAQLDMDRLQHLSGRTRLQVEQSLQQLSELLYVEQQCSMVRVVRGWEQPAQMSRRWVD</sequence>
<dbReference type="RefSeq" id="WP_110045944.1">
    <property type="nucleotide sequence ID" value="NZ_CP054613.1"/>
</dbReference>
<keyword evidence="2" id="KW-1185">Reference proteome</keyword>
<name>A0A2V2YPY8_9BACL</name>